<reference evidence="1" key="2">
    <citation type="journal article" date="2022" name="New Phytol.">
        <title>Evolutionary transition to the ectomycorrhizal habit in the genomes of a hyperdiverse lineage of mushroom-forming fungi.</title>
        <authorList>
            <person name="Looney B."/>
            <person name="Miyauchi S."/>
            <person name="Morin E."/>
            <person name="Drula E."/>
            <person name="Courty P.E."/>
            <person name="Kohler A."/>
            <person name="Kuo A."/>
            <person name="LaButti K."/>
            <person name="Pangilinan J."/>
            <person name="Lipzen A."/>
            <person name="Riley R."/>
            <person name="Andreopoulos W."/>
            <person name="He G."/>
            <person name="Johnson J."/>
            <person name="Nolan M."/>
            <person name="Tritt A."/>
            <person name="Barry K.W."/>
            <person name="Grigoriev I.V."/>
            <person name="Nagy L.G."/>
            <person name="Hibbett D."/>
            <person name="Henrissat B."/>
            <person name="Matheny P.B."/>
            <person name="Labbe J."/>
            <person name="Martin F.M."/>
        </authorList>
    </citation>
    <scope>NUCLEOTIDE SEQUENCE</scope>
    <source>
        <strain evidence="1">FP105234-sp</strain>
    </source>
</reference>
<keyword evidence="2" id="KW-1185">Reference proteome</keyword>
<organism evidence="1 2">
    <name type="scientific">Auriscalpium vulgare</name>
    <dbReference type="NCBI Taxonomy" id="40419"/>
    <lineage>
        <taxon>Eukaryota</taxon>
        <taxon>Fungi</taxon>
        <taxon>Dikarya</taxon>
        <taxon>Basidiomycota</taxon>
        <taxon>Agaricomycotina</taxon>
        <taxon>Agaricomycetes</taxon>
        <taxon>Russulales</taxon>
        <taxon>Auriscalpiaceae</taxon>
        <taxon>Auriscalpium</taxon>
    </lineage>
</organism>
<reference evidence="1" key="1">
    <citation type="submission" date="2021-02" db="EMBL/GenBank/DDBJ databases">
        <authorList>
            <consortium name="DOE Joint Genome Institute"/>
            <person name="Ahrendt S."/>
            <person name="Looney B.P."/>
            <person name="Miyauchi S."/>
            <person name="Morin E."/>
            <person name="Drula E."/>
            <person name="Courty P.E."/>
            <person name="Chicoki N."/>
            <person name="Fauchery L."/>
            <person name="Kohler A."/>
            <person name="Kuo A."/>
            <person name="Labutti K."/>
            <person name="Pangilinan J."/>
            <person name="Lipzen A."/>
            <person name="Riley R."/>
            <person name="Andreopoulos W."/>
            <person name="He G."/>
            <person name="Johnson J."/>
            <person name="Barry K.W."/>
            <person name="Grigoriev I.V."/>
            <person name="Nagy L."/>
            <person name="Hibbett D."/>
            <person name="Henrissat B."/>
            <person name="Matheny P.B."/>
            <person name="Labbe J."/>
            <person name="Martin F."/>
        </authorList>
    </citation>
    <scope>NUCLEOTIDE SEQUENCE</scope>
    <source>
        <strain evidence="1">FP105234-sp</strain>
    </source>
</reference>
<evidence type="ECO:0000313" key="2">
    <source>
        <dbReference type="Proteomes" id="UP000814033"/>
    </source>
</evidence>
<dbReference type="Proteomes" id="UP000814033">
    <property type="component" value="Unassembled WGS sequence"/>
</dbReference>
<protein>
    <submittedName>
        <fullName evidence="1">Uncharacterized protein</fullName>
    </submittedName>
</protein>
<sequence length="232" mass="26231">MARVPLDIQSLVIELVYMSCQHEAIDYSTLQRLRTMRIRPVFLSVSGRPTVVSALLHVWPSARALEVEAWYDAELATMRTQPSVEALSIHTDWINEAFLRHLVSSSVFPRLRSLCITGSFVATPAPRAVFEHLARIESLVLAWLPAEAMALPQTLRHLGYHFYGIGKEPIAGARLLMDAARALPELTRVTAMRCSSPEVLKEFERACEDYGVELVVYEKPWCFPRPGNVDWI</sequence>
<comment type="caution">
    <text evidence="1">The sequence shown here is derived from an EMBL/GenBank/DDBJ whole genome shotgun (WGS) entry which is preliminary data.</text>
</comment>
<accession>A0ACB8R2X2</accession>
<evidence type="ECO:0000313" key="1">
    <source>
        <dbReference type="EMBL" id="KAI0037971.1"/>
    </source>
</evidence>
<dbReference type="EMBL" id="MU276638">
    <property type="protein sequence ID" value="KAI0037971.1"/>
    <property type="molecule type" value="Genomic_DNA"/>
</dbReference>
<name>A0ACB8R2X2_9AGAM</name>
<gene>
    <name evidence="1" type="ORF">FA95DRAFT_1339180</name>
</gene>
<proteinExistence type="predicted"/>